<gene>
    <name evidence="1" type="ORF">Tdes44962_MAKER08916</name>
</gene>
<dbReference type="EMBL" id="RIBY02001180">
    <property type="protein sequence ID" value="KAH9831694.1"/>
    <property type="molecule type" value="Genomic_DNA"/>
</dbReference>
<reference evidence="1 2" key="1">
    <citation type="journal article" date="2018" name="IMA Fungus">
        <title>IMA Genome-F 10: Nine draft genome sequences of Claviceps purpurea s.lat., including C. arundinis, C. humidiphila, and C. cf. spartinae, pseudomolecules for the pitch canker pathogen Fusarium circinatum, draft genome of Davidsoniella eucalypti, Grosmannia galeiformis, Quambalaria eucalypti, and Teratosphaeria destructans.</title>
        <authorList>
            <person name="Wingfield B.D."/>
            <person name="Liu M."/>
            <person name="Nguyen H.D."/>
            <person name="Lane F.A."/>
            <person name="Morgan S.W."/>
            <person name="De Vos L."/>
            <person name="Wilken P.M."/>
            <person name="Duong T.A."/>
            <person name="Aylward J."/>
            <person name="Coetzee M.P."/>
            <person name="Dadej K."/>
            <person name="De Beer Z.W."/>
            <person name="Findlay W."/>
            <person name="Havenga M."/>
            <person name="Kolarik M."/>
            <person name="Menzies J.G."/>
            <person name="Naidoo K."/>
            <person name="Pochopski O."/>
            <person name="Shoukouhi P."/>
            <person name="Santana Q.C."/>
            <person name="Seifert K.A."/>
            <person name="Soal N."/>
            <person name="Steenkamp E.T."/>
            <person name="Tatham C.T."/>
            <person name="van der Nest M.A."/>
            <person name="Wingfield M.J."/>
        </authorList>
    </citation>
    <scope>NUCLEOTIDE SEQUENCE [LARGE SCALE GENOMIC DNA]</scope>
    <source>
        <strain evidence="1">CMW44962</strain>
    </source>
</reference>
<protein>
    <submittedName>
        <fullName evidence="1">Uncharacterized protein</fullName>
    </submittedName>
</protein>
<sequence>MALTLTLKHLSKSSSVTSFVGCGGASQQPDSSTYYVSIVTVAHLVPVRGPGIVDDEIEPSELVLGELDDVLPALPRRDIRLDELGLELGRGRQARLLAEVRNDDLGAFSPELLGDAFAEAAGAPVTTATLPWSFPGIGGGGAGGGGGWFCTFGGADGP</sequence>
<comment type="caution">
    <text evidence="1">The sequence shown here is derived from an EMBL/GenBank/DDBJ whole genome shotgun (WGS) entry which is preliminary data.</text>
</comment>
<proteinExistence type="predicted"/>
<dbReference type="AlphaFoldDB" id="A0A9W7SV28"/>
<evidence type="ECO:0000313" key="2">
    <source>
        <dbReference type="Proteomes" id="UP001138500"/>
    </source>
</evidence>
<keyword evidence="2" id="KW-1185">Reference proteome</keyword>
<accession>A0A9W7SV28</accession>
<evidence type="ECO:0000313" key="1">
    <source>
        <dbReference type="EMBL" id="KAH9831694.1"/>
    </source>
</evidence>
<organism evidence="1 2">
    <name type="scientific">Teratosphaeria destructans</name>
    <dbReference type="NCBI Taxonomy" id="418781"/>
    <lineage>
        <taxon>Eukaryota</taxon>
        <taxon>Fungi</taxon>
        <taxon>Dikarya</taxon>
        <taxon>Ascomycota</taxon>
        <taxon>Pezizomycotina</taxon>
        <taxon>Dothideomycetes</taxon>
        <taxon>Dothideomycetidae</taxon>
        <taxon>Mycosphaerellales</taxon>
        <taxon>Teratosphaeriaceae</taxon>
        <taxon>Teratosphaeria</taxon>
    </lineage>
</organism>
<dbReference type="Proteomes" id="UP001138500">
    <property type="component" value="Unassembled WGS sequence"/>
</dbReference>
<reference evidence="1 2" key="2">
    <citation type="journal article" date="2021" name="Curr. Genet.">
        <title>Genetic response to nitrogen starvation in the aggressive Eucalyptus foliar pathogen Teratosphaeria destructans.</title>
        <authorList>
            <person name="Havenga M."/>
            <person name="Wingfield B.D."/>
            <person name="Wingfield M.J."/>
            <person name="Dreyer L.L."/>
            <person name="Roets F."/>
            <person name="Aylward J."/>
        </authorList>
    </citation>
    <scope>NUCLEOTIDE SEQUENCE [LARGE SCALE GENOMIC DNA]</scope>
    <source>
        <strain evidence="1">CMW44962</strain>
    </source>
</reference>
<name>A0A9W7SV28_9PEZI</name>